<dbReference type="PANTHER" id="PTHR23301:SF106">
    <property type="entry name" value="CHITIN-BINDING TYPE-2 DOMAIN-CONTAINING PROTEIN-RELATED"/>
    <property type="match status" value="1"/>
</dbReference>
<sequence length="327" mass="37045">MFKKSLLILNLLFYLNDFGACVTTLTDPRELCSLFKSGTRIRNPGSCTEYIDCSNSTGVMYSCPSLQKFDRSAQSCVLEAKLSDGDNYCRNRCLNINGKWVTDPSTCKGYFYCDNGQPLQGYCDNGYYFNEAKSMCDFENVNYCNIIPEICDLVPDGTNYRNSTDCSTYYQCKNGKSVSQKCTKYFDVETSACGTKLPEYPCVPKFDCKNRKGFYSDGVSCRGYFYCRDYGKENDLSPIFMQCPTGKLFDQTSSSCTDPTESDCSYNRCQGRGDMDVQTNDDNCRSYTVCKNGEEIEKKRCSGDKFFDEKSQACVYTLITYKCCDGK</sequence>
<dbReference type="InterPro" id="IPR036508">
    <property type="entry name" value="Chitin-bd_dom_sf"/>
</dbReference>
<dbReference type="RefSeq" id="XP_011205001.2">
    <property type="nucleotide sequence ID" value="XM_011206699.4"/>
</dbReference>
<feature type="domain" description="Chitin-binding type-2" evidence="7">
    <location>
        <begin position="29"/>
        <end position="89"/>
    </location>
</feature>
<dbReference type="InterPro" id="IPR051940">
    <property type="entry name" value="Chitin_bind-dev_reg"/>
</dbReference>
<evidence type="ECO:0000256" key="2">
    <source>
        <dbReference type="ARBA" id="ARBA00022729"/>
    </source>
</evidence>
<evidence type="ECO:0000256" key="3">
    <source>
        <dbReference type="ARBA" id="ARBA00022737"/>
    </source>
</evidence>
<dbReference type="OrthoDB" id="6020543at2759"/>
<organism evidence="8">
    <name type="scientific">Bactrocera dorsalis</name>
    <name type="common">Oriental fruit fly</name>
    <name type="synonym">Dacus dorsalis</name>
    <dbReference type="NCBI Taxonomy" id="27457"/>
    <lineage>
        <taxon>Eukaryota</taxon>
        <taxon>Metazoa</taxon>
        <taxon>Ecdysozoa</taxon>
        <taxon>Arthropoda</taxon>
        <taxon>Hexapoda</taxon>
        <taxon>Insecta</taxon>
        <taxon>Pterygota</taxon>
        <taxon>Neoptera</taxon>
        <taxon>Endopterygota</taxon>
        <taxon>Diptera</taxon>
        <taxon>Brachycera</taxon>
        <taxon>Muscomorpha</taxon>
        <taxon>Tephritoidea</taxon>
        <taxon>Tephritidae</taxon>
        <taxon>Bactrocera</taxon>
        <taxon>Bactrocera</taxon>
    </lineage>
</organism>
<gene>
    <name evidence="8" type="primary">PE48</name>
</gene>
<dbReference type="GO" id="GO:0005576">
    <property type="term" value="C:extracellular region"/>
    <property type="evidence" value="ECO:0007669"/>
    <property type="project" value="InterPro"/>
</dbReference>
<feature type="domain" description="Chitin-binding type-2" evidence="7">
    <location>
        <begin position="269"/>
        <end position="323"/>
    </location>
</feature>
<dbReference type="SMART" id="SM00494">
    <property type="entry name" value="ChtBD2"/>
    <property type="match status" value="5"/>
</dbReference>
<feature type="domain" description="Chitin-binding type-2" evidence="7">
    <location>
        <begin position="148"/>
        <end position="204"/>
    </location>
</feature>
<evidence type="ECO:0000256" key="6">
    <source>
        <dbReference type="SAM" id="SignalP"/>
    </source>
</evidence>
<name>A0A034WWT5_BACDO</name>
<keyword evidence="3" id="KW-0677">Repeat</keyword>
<dbReference type="AlphaFoldDB" id="A0A034WWT5"/>
<evidence type="ECO:0000256" key="1">
    <source>
        <dbReference type="ARBA" id="ARBA00022669"/>
    </source>
</evidence>
<feature type="domain" description="Chitin-binding type-2" evidence="7">
    <location>
        <begin position="205"/>
        <end position="266"/>
    </location>
</feature>
<dbReference type="Gene3D" id="2.170.140.10">
    <property type="entry name" value="Chitin binding domain"/>
    <property type="match status" value="3"/>
</dbReference>
<dbReference type="GO" id="GO:0008061">
    <property type="term" value="F:chitin binding"/>
    <property type="evidence" value="ECO:0007669"/>
    <property type="project" value="UniProtKB-KW"/>
</dbReference>
<keyword evidence="1" id="KW-0147">Chitin-binding</keyword>
<dbReference type="EMBL" id="GAKP01000724">
    <property type="protein sequence ID" value="JAC58228.1"/>
    <property type="molecule type" value="Transcribed_RNA"/>
</dbReference>
<keyword evidence="5" id="KW-0325">Glycoprotein</keyword>
<dbReference type="InterPro" id="IPR002557">
    <property type="entry name" value="Chitin-bd_dom"/>
</dbReference>
<keyword evidence="2 6" id="KW-0732">Signal</keyword>
<evidence type="ECO:0000259" key="7">
    <source>
        <dbReference type="PROSITE" id="PS50940"/>
    </source>
</evidence>
<dbReference type="SUPFAM" id="SSF57625">
    <property type="entry name" value="Invertebrate chitin-binding proteins"/>
    <property type="match status" value="5"/>
</dbReference>
<accession>A0A034WWT5</accession>
<feature type="domain" description="Chitin-binding type-2" evidence="7">
    <location>
        <begin position="90"/>
        <end position="146"/>
    </location>
</feature>
<proteinExistence type="predicted"/>
<evidence type="ECO:0000256" key="4">
    <source>
        <dbReference type="ARBA" id="ARBA00023157"/>
    </source>
</evidence>
<evidence type="ECO:0000313" key="8">
    <source>
        <dbReference type="EMBL" id="JAC58228.1"/>
    </source>
</evidence>
<feature type="signal peptide" evidence="6">
    <location>
        <begin position="1"/>
        <end position="21"/>
    </location>
</feature>
<protein>
    <submittedName>
        <fullName evidence="8">Peritrophin-48</fullName>
    </submittedName>
</protein>
<evidence type="ECO:0000256" key="5">
    <source>
        <dbReference type="ARBA" id="ARBA00023180"/>
    </source>
</evidence>
<feature type="chain" id="PRO_5044537606" evidence="6">
    <location>
        <begin position="22"/>
        <end position="327"/>
    </location>
</feature>
<dbReference type="Pfam" id="PF01607">
    <property type="entry name" value="CBM_14"/>
    <property type="match status" value="5"/>
</dbReference>
<keyword evidence="4" id="KW-1015">Disulfide bond</keyword>
<dbReference type="GeneID" id="105227379"/>
<dbReference type="PROSITE" id="PS50940">
    <property type="entry name" value="CHIT_BIND_II"/>
    <property type="match status" value="5"/>
</dbReference>
<reference evidence="8" key="1">
    <citation type="journal article" date="2014" name="BMC Genomics">
        <title>Characterizing the developmental transcriptome of the oriental fruit fly, Bactrocera dorsalis (Diptera: Tephritidae) through comparative genomic analysis with Drosophila melanogaster utilizing modENCODE datasets.</title>
        <authorList>
            <person name="Geib S.M."/>
            <person name="Calla B."/>
            <person name="Hall B."/>
            <person name="Hou S."/>
            <person name="Manoukis N.C."/>
        </authorList>
    </citation>
    <scope>NUCLEOTIDE SEQUENCE</scope>
    <source>
        <strain evidence="8">Punador</strain>
    </source>
</reference>
<dbReference type="KEGG" id="bdr:105227379"/>
<dbReference type="PANTHER" id="PTHR23301">
    <property type="entry name" value="CHITIN BINDING PERITROPHIN-A"/>
    <property type="match status" value="1"/>
</dbReference>